<dbReference type="CDD" id="cd18793">
    <property type="entry name" value="SF2_C_SNF"/>
    <property type="match status" value="1"/>
</dbReference>
<feature type="domain" description="Helicase ATP-binding" evidence="2">
    <location>
        <begin position="22"/>
        <end position="203"/>
    </location>
</feature>
<dbReference type="Gene3D" id="3.40.50.300">
    <property type="entry name" value="P-loop containing nucleotide triphosphate hydrolases"/>
    <property type="match status" value="1"/>
</dbReference>
<accession>A0A6M3K2M2</accession>
<dbReference type="EMBL" id="MT142234">
    <property type="protein sequence ID" value="QJA76626.1"/>
    <property type="molecule type" value="Genomic_DNA"/>
</dbReference>
<dbReference type="InterPro" id="IPR000330">
    <property type="entry name" value="SNF2_N"/>
</dbReference>
<dbReference type="InterPro" id="IPR014001">
    <property type="entry name" value="Helicase_ATP-bd"/>
</dbReference>
<evidence type="ECO:0000259" key="2">
    <source>
        <dbReference type="PROSITE" id="PS51192"/>
    </source>
</evidence>
<dbReference type="GO" id="GO:0005524">
    <property type="term" value="F:ATP binding"/>
    <property type="evidence" value="ECO:0007669"/>
    <property type="project" value="InterPro"/>
</dbReference>
<gene>
    <name evidence="3" type="ORF">MM415A01475_0018</name>
</gene>
<name>A0A6M3K2M2_9ZZZZ</name>
<dbReference type="Pfam" id="PF00176">
    <property type="entry name" value="SNF2-rel_dom"/>
    <property type="match status" value="1"/>
</dbReference>
<evidence type="ECO:0000256" key="1">
    <source>
        <dbReference type="ARBA" id="ARBA00022801"/>
    </source>
</evidence>
<dbReference type="InterPro" id="IPR027417">
    <property type="entry name" value="P-loop_NTPase"/>
</dbReference>
<dbReference type="PANTHER" id="PTHR10799">
    <property type="entry name" value="SNF2/RAD54 HELICASE FAMILY"/>
    <property type="match status" value="1"/>
</dbReference>
<dbReference type="GO" id="GO:0016787">
    <property type="term" value="F:hydrolase activity"/>
    <property type="evidence" value="ECO:0007669"/>
    <property type="project" value="UniProtKB-KW"/>
</dbReference>
<keyword evidence="1" id="KW-0378">Hydrolase</keyword>
<sequence>MKLPKGFETIGTELYPYQIESVNFGIIRPNAGLLLDLGLGKTICAITIARYRIQKGEIEKVLVVCPSTLLLNWKRQIERFSEYGALILASNDRGERLTKACLKDYPFNIINYEGLYPLLRDLSVLRKEKGSLIIENKELLEEFNYNMIIFDESARYLKNYASQRSVASIVLADYAKYKLILTGTIIANRPLDLWTQFRVLDGGKTFYTNPYMFKNKFFDKTDYGMFKKYTLKKQYISFFRSAIYKSCIRYTKKEVAPFLPEKIYHTIEIEMPPQLEKIYRKIEKQIISEIITLEGTVELTILNILTRLIRLQQITSGYVSEGKGKEKELPFKPKLEALIEELETIIDNEEYAIVWCRFTKSIDLISERLKDLNINHVILDGRVTNKKEKDNIWKTYQKDPDMWVFIGQVESGGFGIELFKEDSNPEKSQHDITYEGMYSVDIKEQSEGRIHRYGQKSTCRYINLIVKNTIDEKIEKIRVDKKILIDEIIEMGPRRFFDAK</sequence>
<organism evidence="3">
    <name type="scientific">viral metagenome</name>
    <dbReference type="NCBI Taxonomy" id="1070528"/>
    <lineage>
        <taxon>unclassified sequences</taxon>
        <taxon>metagenomes</taxon>
        <taxon>organismal metagenomes</taxon>
    </lineage>
</organism>
<protein>
    <submittedName>
        <fullName evidence="3">Putative SNF2-related protein</fullName>
    </submittedName>
</protein>
<dbReference type="PROSITE" id="PS51192">
    <property type="entry name" value="HELICASE_ATP_BIND_1"/>
    <property type="match status" value="1"/>
</dbReference>
<proteinExistence type="predicted"/>
<dbReference type="InterPro" id="IPR049730">
    <property type="entry name" value="SNF2/RAD54-like_C"/>
</dbReference>
<dbReference type="Gene3D" id="3.40.50.10810">
    <property type="entry name" value="Tandem AAA-ATPase domain"/>
    <property type="match status" value="1"/>
</dbReference>
<dbReference type="InterPro" id="IPR038718">
    <property type="entry name" value="SNF2-like_sf"/>
</dbReference>
<dbReference type="SMART" id="SM00487">
    <property type="entry name" value="DEXDc"/>
    <property type="match status" value="1"/>
</dbReference>
<reference evidence="3" key="1">
    <citation type="submission" date="2020-03" db="EMBL/GenBank/DDBJ databases">
        <title>The deep terrestrial virosphere.</title>
        <authorList>
            <person name="Holmfeldt K."/>
            <person name="Nilsson E."/>
            <person name="Simone D."/>
            <person name="Lopez-Fernandez M."/>
            <person name="Wu X."/>
            <person name="de Brujin I."/>
            <person name="Lundin D."/>
            <person name="Andersson A."/>
            <person name="Bertilsson S."/>
            <person name="Dopson M."/>
        </authorList>
    </citation>
    <scope>NUCLEOTIDE SEQUENCE</scope>
    <source>
        <strain evidence="3">MM415A01475</strain>
    </source>
</reference>
<evidence type="ECO:0000313" key="3">
    <source>
        <dbReference type="EMBL" id="QJA76626.1"/>
    </source>
</evidence>
<dbReference type="AlphaFoldDB" id="A0A6M3K2M2"/>
<dbReference type="SUPFAM" id="SSF52540">
    <property type="entry name" value="P-loop containing nucleoside triphosphate hydrolases"/>
    <property type="match status" value="2"/>
</dbReference>